<feature type="transmembrane region" description="Helical" evidence="7">
    <location>
        <begin position="6"/>
        <end position="22"/>
    </location>
</feature>
<feature type="transmembrane region" description="Helical" evidence="7">
    <location>
        <begin position="272"/>
        <end position="289"/>
    </location>
</feature>
<dbReference type="EMBL" id="JBBUTF010000008">
    <property type="protein sequence ID" value="MEK8026452.1"/>
    <property type="molecule type" value="Genomic_DNA"/>
</dbReference>
<dbReference type="InterPro" id="IPR004776">
    <property type="entry name" value="Mem_transp_PIN-like"/>
</dbReference>
<keyword evidence="6 7" id="KW-0472">Membrane</keyword>
<keyword evidence="5 7" id="KW-1133">Transmembrane helix</keyword>
<dbReference type="PANTHER" id="PTHR36838">
    <property type="entry name" value="AUXIN EFFLUX CARRIER FAMILY PROTEIN"/>
    <property type="match status" value="1"/>
</dbReference>
<keyword evidence="3" id="KW-1003">Cell membrane</keyword>
<feature type="transmembrane region" description="Helical" evidence="7">
    <location>
        <begin position="301"/>
        <end position="323"/>
    </location>
</feature>
<accession>A0ABU9B997</accession>
<evidence type="ECO:0000256" key="7">
    <source>
        <dbReference type="SAM" id="Phobius"/>
    </source>
</evidence>
<keyword evidence="4 7" id="KW-0812">Transmembrane</keyword>
<gene>
    <name evidence="8" type="ORF">AACH11_10830</name>
</gene>
<feature type="transmembrane region" description="Helical" evidence="7">
    <location>
        <begin position="64"/>
        <end position="82"/>
    </location>
</feature>
<dbReference type="PANTHER" id="PTHR36838:SF1">
    <property type="entry name" value="SLR1864 PROTEIN"/>
    <property type="match status" value="1"/>
</dbReference>
<comment type="caution">
    <text evidence="8">The sequence shown here is derived from an EMBL/GenBank/DDBJ whole genome shotgun (WGS) entry which is preliminary data.</text>
</comment>
<evidence type="ECO:0000256" key="4">
    <source>
        <dbReference type="ARBA" id="ARBA00022692"/>
    </source>
</evidence>
<name>A0ABU9B997_9BURK</name>
<evidence type="ECO:0000313" key="8">
    <source>
        <dbReference type="EMBL" id="MEK8026452.1"/>
    </source>
</evidence>
<dbReference type="Pfam" id="PF03547">
    <property type="entry name" value="Mem_trans"/>
    <property type="match status" value="1"/>
</dbReference>
<protein>
    <submittedName>
        <fullName evidence="8">AEC family transporter</fullName>
    </submittedName>
</protein>
<feature type="transmembrane region" description="Helical" evidence="7">
    <location>
        <begin position="94"/>
        <end position="116"/>
    </location>
</feature>
<reference evidence="8 9" key="1">
    <citation type="submission" date="2024-04" db="EMBL/GenBank/DDBJ databases">
        <title>Novel species of the genus Ideonella isolated from streams.</title>
        <authorList>
            <person name="Lu H."/>
        </authorList>
    </citation>
    <scope>NUCLEOTIDE SEQUENCE [LARGE SCALE GENOMIC DNA]</scope>
    <source>
        <strain evidence="8 9">BYS139W</strain>
    </source>
</reference>
<feature type="transmembrane region" description="Helical" evidence="7">
    <location>
        <begin position="238"/>
        <end position="260"/>
    </location>
</feature>
<evidence type="ECO:0000256" key="3">
    <source>
        <dbReference type="ARBA" id="ARBA00022475"/>
    </source>
</evidence>
<organism evidence="8 9">
    <name type="scientific">Pseudaquabacterium rugosum</name>
    <dbReference type="NCBI Taxonomy" id="2984194"/>
    <lineage>
        <taxon>Bacteria</taxon>
        <taxon>Pseudomonadati</taxon>
        <taxon>Pseudomonadota</taxon>
        <taxon>Betaproteobacteria</taxon>
        <taxon>Burkholderiales</taxon>
        <taxon>Sphaerotilaceae</taxon>
        <taxon>Pseudaquabacterium</taxon>
    </lineage>
</organism>
<feature type="transmembrane region" description="Helical" evidence="7">
    <location>
        <begin position="122"/>
        <end position="143"/>
    </location>
</feature>
<comment type="subcellular location">
    <subcellularLocation>
        <location evidence="1">Membrane</location>
        <topology evidence="1">Multi-pass membrane protein</topology>
    </subcellularLocation>
</comment>
<feature type="transmembrane region" description="Helical" evidence="7">
    <location>
        <begin position="34"/>
        <end position="52"/>
    </location>
</feature>
<proteinExistence type="predicted"/>
<dbReference type="RefSeq" id="WP_341374236.1">
    <property type="nucleotide sequence ID" value="NZ_JBBUTF010000008.1"/>
</dbReference>
<sequence length="328" mass="33797">MALILSVTIPFFALVLLGWLAGRAGRITRAGIAGLNGYVLTLALPAMLFRFGQKAPWTSWADPVAIGLYAVCALVMVGLLLARARHWGLGQADGAFGALVGSFPNSGFMGLPMLVALLGPQAAGPVICTLWVDGFLTSALCLARAQWPASDHDRAERRAAIGRALVVALRNPLPWSMAAGAAVGAAGWSLPPVLDRVLQLLGDSASPVALYTVGGLLWLAGQGTPATDGRTAAPAAGVWPSAAAKLLLHPALVALAGWLAQRAGAPLADDTWRVLVLTAALPGAGNAVLLGERYGADGGRVARIVMASTALALLSFSGLTWWLTHRTA</sequence>
<keyword evidence="2" id="KW-0813">Transport</keyword>
<evidence type="ECO:0000313" key="9">
    <source>
        <dbReference type="Proteomes" id="UP001368500"/>
    </source>
</evidence>
<evidence type="ECO:0000256" key="5">
    <source>
        <dbReference type="ARBA" id="ARBA00022989"/>
    </source>
</evidence>
<keyword evidence="9" id="KW-1185">Reference proteome</keyword>
<evidence type="ECO:0000256" key="2">
    <source>
        <dbReference type="ARBA" id="ARBA00022448"/>
    </source>
</evidence>
<feature type="transmembrane region" description="Helical" evidence="7">
    <location>
        <begin position="164"/>
        <end position="188"/>
    </location>
</feature>
<evidence type="ECO:0000256" key="6">
    <source>
        <dbReference type="ARBA" id="ARBA00023136"/>
    </source>
</evidence>
<dbReference type="Proteomes" id="UP001368500">
    <property type="component" value="Unassembled WGS sequence"/>
</dbReference>
<evidence type="ECO:0000256" key="1">
    <source>
        <dbReference type="ARBA" id="ARBA00004141"/>
    </source>
</evidence>